<name>A0A8T4IQJ5_9ACTN</name>
<protein>
    <submittedName>
        <fullName evidence="2">Class I SAM-dependent methyltransferase</fullName>
    </submittedName>
</protein>
<evidence type="ECO:0000313" key="3">
    <source>
        <dbReference type="Proteomes" id="UP000675554"/>
    </source>
</evidence>
<keyword evidence="2" id="KW-0808">Transferase</keyword>
<dbReference type="InterPro" id="IPR029063">
    <property type="entry name" value="SAM-dependent_MTases_sf"/>
</dbReference>
<dbReference type="Pfam" id="PF08241">
    <property type="entry name" value="Methyltransf_11"/>
    <property type="match status" value="1"/>
</dbReference>
<dbReference type="AlphaFoldDB" id="A0A8T4IQJ5"/>
<feature type="domain" description="Methyltransferase type 11" evidence="1">
    <location>
        <begin position="54"/>
        <end position="147"/>
    </location>
</feature>
<dbReference type="PANTHER" id="PTHR42912:SF80">
    <property type="entry name" value="METHYLTRANSFERASE DOMAIN-CONTAINING PROTEIN"/>
    <property type="match status" value="1"/>
</dbReference>
<organism evidence="2 3">
    <name type="scientific">Streptomyces daliensis</name>
    <dbReference type="NCBI Taxonomy" id="299421"/>
    <lineage>
        <taxon>Bacteria</taxon>
        <taxon>Bacillati</taxon>
        <taxon>Actinomycetota</taxon>
        <taxon>Actinomycetes</taxon>
        <taxon>Kitasatosporales</taxon>
        <taxon>Streptomycetaceae</taxon>
        <taxon>Streptomyces</taxon>
    </lineage>
</organism>
<sequence>MGHGTEDTEGDEARIRGIWERQAPHYDSATRLYDRYIVRDGRRWVASRARGRVLEVAVGTGLSLPDYPEGTDLTGVDLSPAMLARARRRAAETGTKVTLTEASATELPFPAAAFDTVVCALALCCIPDDRAALAEMHRVLRPDGTLLLLDHVVSGNFAVRAGQRLLDPVMVRRVGDHQMRRPLHLLRGAGFAVTARERYCLGVIERLSAVKDGAGPLR</sequence>
<dbReference type="Gene3D" id="3.40.50.150">
    <property type="entry name" value="Vaccinia Virus protein VP39"/>
    <property type="match status" value="1"/>
</dbReference>
<proteinExistence type="predicted"/>
<gene>
    <name evidence="2" type="ORF">KDA82_16510</name>
</gene>
<evidence type="ECO:0000259" key="1">
    <source>
        <dbReference type="Pfam" id="PF08241"/>
    </source>
</evidence>
<evidence type="ECO:0000313" key="2">
    <source>
        <dbReference type="EMBL" id="MBR7674591.1"/>
    </source>
</evidence>
<comment type="caution">
    <text evidence="2">The sequence shown here is derived from an EMBL/GenBank/DDBJ whole genome shotgun (WGS) entry which is preliminary data.</text>
</comment>
<dbReference type="InterPro" id="IPR050508">
    <property type="entry name" value="Methyltransf_Superfamily"/>
</dbReference>
<keyword evidence="3" id="KW-1185">Reference proteome</keyword>
<dbReference type="GO" id="GO:0032259">
    <property type="term" value="P:methylation"/>
    <property type="evidence" value="ECO:0007669"/>
    <property type="project" value="UniProtKB-KW"/>
</dbReference>
<accession>A0A8T4IQJ5</accession>
<dbReference type="InterPro" id="IPR013216">
    <property type="entry name" value="Methyltransf_11"/>
</dbReference>
<dbReference type="Proteomes" id="UP000675554">
    <property type="component" value="Unassembled WGS sequence"/>
</dbReference>
<keyword evidence="2" id="KW-0489">Methyltransferase</keyword>
<dbReference type="EMBL" id="JAGSMN010000360">
    <property type="protein sequence ID" value="MBR7674591.1"/>
    <property type="molecule type" value="Genomic_DNA"/>
</dbReference>
<dbReference type="PANTHER" id="PTHR42912">
    <property type="entry name" value="METHYLTRANSFERASE"/>
    <property type="match status" value="1"/>
</dbReference>
<dbReference type="CDD" id="cd02440">
    <property type="entry name" value="AdoMet_MTases"/>
    <property type="match status" value="1"/>
</dbReference>
<dbReference type="SUPFAM" id="SSF53335">
    <property type="entry name" value="S-adenosyl-L-methionine-dependent methyltransferases"/>
    <property type="match status" value="1"/>
</dbReference>
<dbReference type="GO" id="GO:0008757">
    <property type="term" value="F:S-adenosylmethionine-dependent methyltransferase activity"/>
    <property type="evidence" value="ECO:0007669"/>
    <property type="project" value="InterPro"/>
</dbReference>
<reference evidence="2" key="1">
    <citation type="submission" date="2021-04" db="EMBL/GenBank/DDBJ databases">
        <title>Sequencing of actinobacteria type strains.</title>
        <authorList>
            <person name="Nguyen G.-S."/>
            <person name="Wentzel A."/>
        </authorList>
    </citation>
    <scope>NUCLEOTIDE SEQUENCE</scope>
    <source>
        <strain evidence="2">DSM 42095</strain>
    </source>
</reference>